<evidence type="ECO:0000313" key="2">
    <source>
        <dbReference type="EMBL" id="EDM76534.1"/>
    </source>
</evidence>
<gene>
    <name evidence="2" type="ORF">PPSIR1_23304</name>
</gene>
<keyword evidence="3" id="KW-1185">Reference proteome</keyword>
<reference evidence="2 3" key="1">
    <citation type="submission" date="2007-06" db="EMBL/GenBank/DDBJ databases">
        <authorList>
            <person name="Shimkets L."/>
            <person name="Ferriera S."/>
            <person name="Johnson J."/>
            <person name="Kravitz S."/>
            <person name="Beeson K."/>
            <person name="Sutton G."/>
            <person name="Rogers Y.-H."/>
            <person name="Friedman R."/>
            <person name="Frazier M."/>
            <person name="Venter J.C."/>
        </authorList>
    </citation>
    <scope>NUCLEOTIDE SEQUENCE [LARGE SCALE GENOMIC DNA]</scope>
    <source>
        <strain evidence="2 3">SIR-1</strain>
    </source>
</reference>
<organism evidence="2 3">
    <name type="scientific">Plesiocystis pacifica SIR-1</name>
    <dbReference type="NCBI Taxonomy" id="391625"/>
    <lineage>
        <taxon>Bacteria</taxon>
        <taxon>Pseudomonadati</taxon>
        <taxon>Myxococcota</taxon>
        <taxon>Polyangia</taxon>
        <taxon>Nannocystales</taxon>
        <taxon>Nannocystaceae</taxon>
        <taxon>Plesiocystis</taxon>
    </lineage>
</organism>
<evidence type="ECO:0000313" key="3">
    <source>
        <dbReference type="Proteomes" id="UP000005801"/>
    </source>
</evidence>
<name>A6GC85_9BACT</name>
<comment type="caution">
    <text evidence="2">The sequence shown here is derived from an EMBL/GenBank/DDBJ whole genome shotgun (WGS) entry which is preliminary data.</text>
</comment>
<sequence>MERGDAGDAEAPMLALDWSSAAECPGREVVVEGLQAMMPALLVPPAVAEALPEQLRVTGALEALPDGGYEVQLAFARGDDRDARSFQGPDCGSLTRAATLVIAVALDPVETAEHVGPLDAREDPPAPAPVQKPKLVPEPEPALAPEPKPALELPVEPTTLEPAREPPPRERRRPPRSGDARGPSPLGGSVGVRIGGGLGPVDAATTQLGLDLALASGRWRVDLLGLWMPPRELAASVGPSDNRVRFDSFLVGAHGCGVPSWRTLEFPLCAGVEAGATRGVGVDPTPDPREAALPWVTLTPGAGLRWVASPRVAVGFDLAAPISLVRGGFRINELVVQRLAPVGARGLVAVDVRFP</sequence>
<accession>A6GC85</accession>
<dbReference type="STRING" id="391625.PPSIR1_23304"/>
<dbReference type="AlphaFoldDB" id="A6GC85"/>
<proteinExistence type="predicted"/>
<dbReference type="EMBL" id="ABCS01000063">
    <property type="protein sequence ID" value="EDM76534.1"/>
    <property type="molecule type" value="Genomic_DNA"/>
</dbReference>
<protein>
    <submittedName>
        <fullName evidence="2">Uncharacterized protein</fullName>
    </submittedName>
</protein>
<dbReference type="Proteomes" id="UP000005801">
    <property type="component" value="Unassembled WGS sequence"/>
</dbReference>
<feature type="compositionally biased region" description="Pro residues" evidence="1">
    <location>
        <begin position="125"/>
        <end position="148"/>
    </location>
</feature>
<evidence type="ECO:0000256" key="1">
    <source>
        <dbReference type="SAM" id="MobiDB-lite"/>
    </source>
</evidence>
<feature type="region of interest" description="Disordered" evidence="1">
    <location>
        <begin position="115"/>
        <end position="193"/>
    </location>
</feature>